<dbReference type="GO" id="GO:0050660">
    <property type="term" value="F:flavin adenine dinucleotide binding"/>
    <property type="evidence" value="ECO:0007669"/>
    <property type="project" value="InterPro"/>
</dbReference>
<dbReference type="Gene3D" id="1.20.140.10">
    <property type="entry name" value="Butyryl-CoA Dehydrogenase, subunit A, domain 3"/>
    <property type="match status" value="1"/>
</dbReference>
<dbReference type="PROSITE" id="PS00073">
    <property type="entry name" value="ACYL_COA_DH_2"/>
    <property type="match status" value="1"/>
</dbReference>
<accession>A0A9X1PSA7</accession>
<comment type="cofactor">
    <cofactor evidence="1 5">
        <name>FAD</name>
        <dbReference type="ChEBI" id="CHEBI:57692"/>
    </cofactor>
</comment>
<evidence type="ECO:0000256" key="3">
    <source>
        <dbReference type="ARBA" id="ARBA00022630"/>
    </source>
</evidence>
<dbReference type="Gene3D" id="2.40.110.10">
    <property type="entry name" value="Butyryl-CoA Dehydrogenase, subunit A, domain 2"/>
    <property type="match status" value="1"/>
</dbReference>
<comment type="similarity">
    <text evidence="2 5">Belongs to the acyl-CoA dehydrogenase family.</text>
</comment>
<dbReference type="Gene3D" id="1.10.540.10">
    <property type="entry name" value="Acyl-CoA dehydrogenase/oxidase, N-terminal domain"/>
    <property type="match status" value="1"/>
</dbReference>
<dbReference type="InterPro" id="IPR006089">
    <property type="entry name" value="Acyl-CoA_DH_CS"/>
</dbReference>
<evidence type="ECO:0000259" key="6">
    <source>
        <dbReference type="Pfam" id="PF00441"/>
    </source>
</evidence>
<dbReference type="SUPFAM" id="SSF56645">
    <property type="entry name" value="Acyl-CoA dehydrogenase NM domain-like"/>
    <property type="match status" value="1"/>
</dbReference>
<dbReference type="EMBL" id="JAKEIP010000006">
    <property type="protein sequence ID" value="MCF1592577.1"/>
    <property type="molecule type" value="Genomic_DNA"/>
</dbReference>
<evidence type="ECO:0000259" key="7">
    <source>
        <dbReference type="Pfam" id="PF02770"/>
    </source>
</evidence>
<evidence type="ECO:0000313" key="9">
    <source>
        <dbReference type="EMBL" id="MCF1592577.1"/>
    </source>
</evidence>
<keyword evidence="4 5" id="KW-0274">FAD</keyword>
<dbReference type="AlphaFoldDB" id="A0A9X1PSA7"/>
<evidence type="ECO:0000256" key="1">
    <source>
        <dbReference type="ARBA" id="ARBA00001974"/>
    </source>
</evidence>
<dbReference type="InterPro" id="IPR009075">
    <property type="entry name" value="AcylCo_DH/oxidase_C"/>
</dbReference>
<dbReference type="Pfam" id="PF02771">
    <property type="entry name" value="Acyl-CoA_dh_N"/>
    <property type="match status" value="1"/>
</dbReference>
<dbReference type="PANTHER" id="PTHR43884">
    <property type="entry name" value="ACYL-COA DEHYDROGENASE"/>
    <property type="match status" value="1"/>
</dbReference>
<dbReference type="InterPro" id="IPR046373">
    <property type="entry name" value="Acyl-CoA_Oxase/DH_mid-dom_sf"/>
</dbReference>
<sequence>MDFQLAEEQRDLTKLVHDWVESEAPKEWARELEKAEHDYPFALWDKLTAAGFHGIGIAEEYGGQGGDILTQMTLARGLARSLAGLTWIWGITSFAGGKSIGLYGSEEQKQRFLPEIAAGRSRWSIGFTEPSGGTDLLGMMRTTAVRGDGGWILNGQKTWCSAAHVADNILLLALTDKDAPKRHQGVTLFALPARTEGVTIREIPKLGMRAMGSCDVYLDDVFVPDELVLGEPNRAWYMLLPTLNNERIMLSSFCLGILDGVLEDALAYLQVREAFGHKIGEFQALQHHVANIAMWRTQTELVVQKAAWLQSQGLPCGQEANMAKVIASEHAVNAADLGIQILGGMGYSAETDMQRYWRDARLFRIGPITNEMARNTIAEGLGLPRSF</sequence>
<feature type="domain" description="Acyl-CoA dehydrogenase/oxidase N-terminal" evidence="8">
    <location>
        <begin position="7"/>
        <end position="119"/>
    </location>
</feature>
<dbReference type="Proteomes" id="UP001139384">
    <property type="component" value="Unassembled WGS sequence"/>
</dbReference>
<keyword evidence="3 5" id="KW-0285">Flavoprotein</keyword>
<dbReference type="RefSeq" id="WP_234760886.1">
    <property type="nucleotide sequence ID" value="NZ_JAKEIP010000006.1"/>
</dbReference>
<dbReference type="Pfam" id="PF02770">
    <property type="entry name" value="Acyl-CoA_dh_M"/>
    <property type="match status" value="1"/>
</dbReference>
<gene>
    <name evidence="9" type="ORF">L0P92_03200</name>
</gene>
<dbReference type="InterPro" id="IPR037069">
    <property type="entry name" value="AcylCoA_DH/ox_N_sf"/>
</dbReference>
<evidence type="ECO:0000313" key="10">
    <source>
        <dbReference type="Proteomes" id="UP001139384"/>
    </source>
</evidence>
<evidence type="ECO:0000256" key="4">
    <source>
        <dbReference type="ARBA" id="ARBA00022827"/>
    </source>
</evidence>
<dbReference type="InterPro" id="IPR013786">
    <property type="entry name" value="AcylCoA_DH/ox_N"/>
</dbReference>
<keyword evidence="5" id="KW-0560">Oxidoreductase</keyword>
<feature type="domain" description="Acyl-CoA oxidase/dehydrogenase middle" evidence="7">
    <location>
        <begin position="125"/>
        <end position="221"/>
    </location>
</feature>
<dbReference type="SUPFAM" id="SSF47203">
    <property type="entry name" value="Acyl-CoA dehydrogenase C-terminal domain-like"/>
    <property type="match status" value="1"/>
</dbReference>
<dbReference type="InterPro" id="IPR006091">
    <property type="entry name" value="Acyl-CoA_Oxase/DH_mid-dom"/>
</dbReference>
<organism evidence="9 10">
    <name type="scientific">Streptomyces muensis</name>
    <dbReference type="NCBI Taxonomy" id="1077944"/>
    <lineage>
        <taxon>Bacteria</taxon>
        <taxon>Bacillati</taxon>
        <taxon>Actinomycetota</taxon>
        <taxon>Actinomycetes</taxon>
        <taxon>Kitasatosporales</taxon>
        <taxon>Streptomycetaceae</taxon>
        <taxon>Streptomyces</taxon>
    </lineage>
</organism>
<name>A0A9X1PSA7_STRM4</name>
<dbReference type="GO" id="GO:0003995">
    <property type="term" value="F:acyl-CoA dehydrogenase activity"/>
    <property type="evidence" value="ECO:0007669"/>
    <property type="project" value="InterPro"/>
</dbReference>
<protein>
    <submittedName>
        <fullName evidence="9">Acyl-CoA/acyl-ACP dehydrogenase</fullName>
    </submittedName>
</protein>
<dbReference type="PIRSF" id="PIRSF016578">
    <property type="entry name" value="HsaA"/>
    <property type="match status" value="1"/>
</dbReference>
<proteinExistence type="inferred from homology"/>
<dbReference type="InterPro" id="IPR036250">
    <property type="entry name" value="AcylCo_DH-like_C"/>
</dbReference>
<feature type="domain" description="Acyl-CoA dehydrogenase/oxidase C-terminal" evidence="6">
    <location>
        <begin position="236"/>
        <end position="381"/>
    </location>
</feature>
<keyword evidence="10" id="KW-1185">Reference proteome</keyword>
<comment type="caution">
    <text evidence="9">The sequence shown here is derived from an EMBL/GenBank/DDBJ whole genome shotgun (WGS) entry which is preliminary data.</text>
</comment>
<dbReference type="InterPro" id="IPR009100">
    <property type="entry name" value="AcylCoA_DH/oxidase_NM_dom_sf"/>
</dbReference>
<evidence type="ECO:0000259" key="8">
    <source>
        <dbReference type="Pfam" id="PF02771"/>
    </source>
</evidence>
<dbReference type="PANTHER" id="PTHR43884:SF12">
    <property type="entry name" value="ISOVALERYL-COA DEHYDROGENASE, MITOCHONDRIAL-RELATED"/>
    <property type="match status" value="1"/>
</dbReference>
<evidence type="ECO:0000256" key="2">
    <source>
        <dbReference type="ARBA" id="ARBA00009347"/>
    </source>
</evidence>
<dbReference type="Pfam" id="PF00441">
    <property type="entry name" value="Acyl-CoA_dh_1"/>
    <property type="match status" value="1"/>
</dbReference>
<evidence type="ECO:0000256" key="5">
    <source>
        <dbReference type="RuleBase" id="RU362125"/>
    </source>
</evidence>
<reference evidence="9" key="1">
    <citation type="submission" date="2022-01" db="EMBL/GenBank/DDBJ databases">
        <title>Draft Genome Sequences of Seven Type Strains of the Genus Streptomyces.</title>
        <authorList>
            <person name="Aziz S."/>
            <person name="Coretto E."/>
            <person name="Chronakova A."/>
            <person name="Sproer C."/>
            <person name="Huber K."/>
            <person name="Nouioui I."/>
            <person name="Gross H."/>
        </authorList>
    </citation>
    <scope>NUCLEOTIDE SEQUENCE</scope>
    <source>
        <strain evidence="9">DSM 103493</strain>
    </source>
</reference>